<sequence>MKGFFNEDNNVEGLITIVIIVLLLAILFGGSRGFGKAFSEEEKEEEDNLFPVMSNDDEVDAEDSVEGGCEA</sequence>
<dbReference type="STRING" id="656914.SAMN00017405_2292"/>
<dbReference type="Proteomes" id="UP000192731">
    <property type="component" value="Unassembled WGS sequence"/>
</dbReference>
<protein>
    <submittedName>
        <fullName evidence="3">Uncharacterized protein</fullName>
    </submittedName>
</protein>
<gene>
    <name evidence="3" type="ORF">SAMN00017405_2292</name>
</gene>
<evidence type="ECO:0000256" key="2">
    <source>
        <dbReference type="SAM" id="Phobius"/>
    </source>
</evidence>
<proteinExistence type="predicted"/>
<keyword evidence="2" id="KW-1133">Transmembrane helix</keyword>
<keyword evidence="2" id="KW-0472">Membrane</keyword>
<feature type="compositionally biased region" description="Acidic residues" evidence="1">
    <location>
        <begin position="55"/>
        <end position="65"/>
    </location>
</feature>
<dbReference type="AlphaFoldDB" id="A0A1W1VDW2"/>
<organism evidence="3 4">
    <name type="scientific">Desulfonispora thiosulfatigenes DSM 11270</name>
    <dbReference type="NCBI Taxonomy" id="656914"/>
    <lineage>
        <taxon>Bacteria</taxon>
        <taxon>Bacillati</taxon>
        <taxon>Bacillota</taxon>
        <taxon>Clostridia</taxon>
        <taxon>Eubacteriales</taxon>
        <taxon>Peptococcaceae</taxon>
        <taxon>Desulfonispora</taxon>
    </lineage>
</organism>
<feature type="transmembrane region" description="Helical" evidence="2">
    <location>
        <begin position="12"/>
        <end position="30"/>
    </location>
</feature>
<feature type="region of interest" description="Disordered" evidence="1">
    <location>
        <begin position="39"/>
        <end position="71"/>
    </location>
</feature>
<evidence type="ECO:0000256" key="1">
    <source>
        <dbReference type="SAM" id="MobiDB-lite"/>
    </source>
</evidence>
<name>A0A1W1VDW2_DESTI</name>
<evidence type="ECO:0000313" key="3">
    <source>
        <dbReference type="EMBL" id="SMB91403.1"/>
    </source>
</evidence>
<accession>A0A1W1VDW2</accession>
<reference evidence="3 4" key="1">
    <citation type="submission" date="2017-04" db="EMBL/GenBank/DDBJ databases">
        <authorList>
            <person name="Afonso C.L."/>
            <person name="Miller P.J."/>
            <person name="Scott M.A."/>
            <person name="Spackman E."/>
            <person name="Goraichik I."/>
            <person name="Dimitrov K.M."/>
            <person name="Suarez D.L."/>
            <person name="Swayne D.E."/>
        </authorList>
    </citation>
    <scope>NUCLEOTIDE SEQUENCE [LARGE SCALE GENOMIC DNA]</scope>
    <source>
        <strain evidence="3 4">DSM 11270</strain>
    </source>
</reference>
<keyword evidence="4" id="KW-1185">Reference proteome</keyword>
<dbReference type="EMBL" id="FWWT01000018">
    <property type="protein sequence ID" value="SMB91403.1"/>
    <property type="molecule type" value="Genomic_DNA"/>
</dbReference>
<evidence type="ECO:0000313" key="4">
    <source>
        <dbReference type="Proteomes" id="UP000192731"/>
    </source>
</evidence>
<dbReference type="RefSeq" id="WP_084053325.1">
    <property type="nucleotide sequence ID" value="NZ_FWWT01000018.1"/>
</dbReference>
<keyword evidence="2" id="KW-0812">Transmembrane</keyword>